<evidence type="ECO:0000256" key="7">
    <source>
        <dbReference type="SAM" id="Phobius"/>
    </source>
</evidence>
<evidence type="ECO:0000256" key="1">
    <source>
        <dbReference type="ARBA" id="ARBA00004370"/>
    </source>
</evidence>
<evidence type="ECO:0000256" key="3">
    <source>
        <dbReference type="ARBA" id="ARBA00022737"/>
    </source>
</evidence>
<dbReference type="Proteomes" id="UP000054498">
    <property type="component" value="Unassembled WGS sequence"/>
</dbReference>
<keyword evidence="3" id="KW-0677">Repeat</keyword>
<evidence type="ECO:0000259" key="8">
    <source>
        <dbReference type="Pfam" id="PF02010"/>
    </source>
</evidence>
<dbReference type="PANTHER" id="PTHR46730:SF1">
    <property type="entry name" value="PLAT DOMAIN-CONTAINING PROTEIN"/>
    <property type="match status" value="1"/>
</dbReference>
<dbReference type="GeneID" id="25726727"/>
<evidence type="ECO:0000313" key="9">
    <source>
        <dbReference type="EMBL" id="KIZ07338.1"/>
    </source>
</evidence>
<dbReference type="GO" id="GO:0006816">
    <property type="term" value="P:calcium ion transport"/>
    <property type="evidence" value="ECO:0007669"/>
    <property type="project" value="TreeGrafter"/>
</dbReference>
<dbReference type="PANTHER" id="PTHR46730">
    <property type="entry name" value="POLYCYSTIN-1"/>
    <property type="match status" value="1"/>
</dbReference>
<dbReference type="GO" id="GO:0005261">
    <property type="term" value="F:monoatomic cation channel activity"/>
    <property type="evidence" value="ECO:0007669"/>
    <property type="project" value="TreeGrafter"/>
</dbReference>
<accession>A0A0D2KAR7</accession>
<dbReference type="Pfam" id="PF02010">
    <property type="entry name" value="REJ"/>
    <property type="match status" value="1"/>
</dbReference>
<feature type="region of interest" description="Disordered" evidence="6">
    <location>
        <begin position="1631"/>
        <end position="1698"/>
    </location>
</feature>
<proteinExistence type="predicted"/>
<evidence type="ECO:0000256" key="4">
    <source>
        <dbReference type="ARBA" id="ARBA00022989"/>
    </source>
</evidence>
<keyword evidence="4 7" id="KW-1133">Transmembrane helix</keyword>
<evidence type="ECO:0000256" key="5">
    <source>
        <dbReference type="ARBA" id="ARBA00023136"/>
    </source>
</evidence>
<dbReference type="OrthoDB" id="540623at2759"/>
<feature type="transmembrane region" description="Helical" evidence="7">
    <location>
        <begin position="1838"/>
        <end position="1861"/>
    </location>
</feature>
<comment type="subcellular location">
    <subcellularLocation>
        <location evidence="1">Membrane</location>
    </subcellularLocation>
</comment>
<dbReference type="GO" id="GO:0005886">
    <property type="term" value="C:plasma membrane"/>
    <property type="evidence" value="ECO:0007669"/>
    <property type="project" value="TreeGrafter"/>
</dbReference>
<protein>
    <recommendedName>
        <fullName evidence="8">PKD/REJ-like domain-containing protein</fullName>
    </recommendedName>
</protein>
<reference evidence="9 10" key="1">
    <citation type="journal article" date="2013" name="BMC Genomics">
        <title>Reconstruction of the lipid metabolism for the microalga Monoraphidium neglectum from its genome sequence reveals characteristics suitable for biofuel production.</title>
        <authorList>
            <person name="Bogen C."/>
            <person name="Al-Dilaimi A."/>
            <person name="Albersmeier A."/>
            <person name="Wichmann J."/>
            <person name="Grundmann M."/>
            <person name="Rupp O."/>
            <person name="Lauersen K.J."/>
            <person name="Blifernez-Klassen O."/>
            <person name="Kalinowski J."/>
            <person name="Goesmann A."/>
            <person name="Mussgnug J.H."/>
            <person name="Kruse O."/>
        </authorList>
    </citation>
    <scope>NUCLEOTIDE SEQUENCE [LARGE SCALE GENOMIC DNA]</scope>
    <source>
        <strain evidence="9 10">SAG 48.87</strain>
    </source>
</reference>
<evidence type="ECO:0000256" key="6">
    <source>
        <dbReference type="SAM" id="MobiDB-lite"/>
    </source>
</evidence>
<evidence type="ECO:0000313" key="10">
    <source>
        <dbReference type="Proteomes" id="UP000054498"/>
    </source>
</evidence>
<gene>
    <name evidence="9" type="ORF">MNEG_0609</name>
</gene>
<dbReference type="RefSeq" id="XP_013906357.1">
    <property type="nucleotide sequence ID" value="XM_014050903.1"/>
</dbReference>
<evidence type="ECO:0000256" key="2">
    <source>
        <dbReference type="ARBA" id="ARBA00022692"/>
    </source>
</evidence>
<feature type="compositionally biased region" description="Low complexity" evidence="6">
    <location>
        <begin position="1667"/>
        <end position="1692"/>
    </location>
</feature>
<keyword evidence="10" id="KW-1185">Reference proteome</keyword>
<feature type="compositionally biased region" description="Pro residues" evidence="6">
    <location>
        <begin position="1637"/>
        <end position="1657"/>
    </location>
</feature>
<feature type="domain" description="PKD/REJ-like" evidence="8">
    <location>
        <begin position="873"/>
        <end position="1254"/>
    </location>
</feature>
<keyword evidence="2 7" id="KW-0812">Transmembrane</keyword>
<dbReference type="EMBL" id="KK100271">
    <property type="protein sequence ID" value="KIZ07338.1"/>
    <property type="molecule type" value="Genomic_DNA"/>
</dbReference>
<keyword evidence="5 7" id="KW-0472">Membrane</keyword>
<organism evidence="9 10">
    <name type="scientific">Monoraphidium neglectum</name>
    <dbReference type="NCBI Taxonomy" id="145388"/>
    <lineage>
        <taxon>Eukaryota</taxon>
        <taxon>Viridiplantae</taxon>
        <taxon>Chlorophyta</taxon>
        <taxon>core chlorophytes</taxon>
        <taxon>Chlorophyceae</taxon>
        <taxon>CS clade</taxon>
        <taxon>Sphaeropleales</taxon>
        <taxon>Selenastraceae</taxon>
        <taxon>Monoraphidium</taxon>
    </lineage>
</organism>
<dbReference type="InterPro" id="IPR002859">
    <property type="entry name" value="PKD/REJ-like"/>
</dbReference>
<feature type="region of interest" description="Disordered" evidence="6">
    <location>
        <begin position="1871"/>
        <end position="1910"/>
    </location>
</feature>
<name>A0A0D2KAR7_9CHLO</name>
<dbReference type="KEGG" id="mng:MNEG_0609"/>
<sequence>MTGNFNGNFTGNFTGNYTGNFTGLPPSGNTTSLYAYSNTTSPPPGGNMTASAPSGAMMSGPGYAFGGQFSPLPTLLRDGSVAGGICYSPQLWTACAPEAGAAACAFMAGSINLCHFASQCSVPPTASNFGCGIAPDTCCMTSATAVFSPNTSQACAVATGSPDRGCVVRRSCVMVRDPCRRFSTPWGCATDPGCMLMPGSEPNSSFGTVCASRVDKCATAALADCGRNGTECAAVDRCVSNPCKRGDACCLLNDDPAACRANTACQSQVFCRPRVNECGPLGANQTACAAKPYCTWDAGSGSCWSDDSKHPCAALAADACRASTLCVPQHQCQDLCSRCAECLPRAREILSGPTAAALAANSSNTTASLAIFQTACLQGIVDAQTCSAVTAILKAPGGTSLALRPGAMCSLLGMCSPAANCSLADPVAGPAAGRSPLSLCSSSGTANGSLAGSARAAGSRPDPPLCVAASDCAAGSLCIMLGGACDFRVCDPGTGVDVCKPVGNCTSVCDTPAVVARVADSLKRAPPCTTDADCADGNTCRDPPSGPLVPPCRRVVCANGTEGSVPCTKICRPASPAMVNASIMNDGTTIKVLLNQPAAAVRLPCSNIFDAPTTTAVGQSALCDAAGSTLTVTPAGDVRLVPGNTTLALRAGQAWLVSALDPTNQFAGSLPRPVATCAVCPSPTARIQGPPRLADPCAGAGNGSGAAAPRSVVIADASGSSDASGRRLASLVWALVGVQDPVLSGLVNDTNNKANSWDAYTLSVNANRIKDIAAGTYTLRVTATNIFGLSNTATFTFDKETAATVPAFVLDRSFATFMPSKPLRLAAKVLPGRCAGGEIAWAWSSTLPGLDLSSAATPSLFLKGGLTGIAAGQAFTFSVTAGYRGANTTASDSVTLTAVGAPLAPALSGPSGTVRAANVTFSAARSLDPDDPQNAASPMGFLWSCGAAADGGPCFTAAGYQGAQDGSEWRLDLSMMAPDKDYIISATVVKGSGDYARSATASLEVTPRTVPIPTGRIERSCGYDPRTQAGRACMPLHNPSEPLTLVAIPDAGSPAPSWSYDPTRTPGGLTLGPATTAGGTNRRTVTILPAGLPAAGSVTVVLQLEQEGQVGRTSATIGINSPPVCTVSAGCLTVDAPSQTFPATFELRGVAGGWVDPDGFPLTYEFGVDSGGVRSARGSDTSPSFTFRGLGTGNTTLYMCAIDTNGARACGTLPVQVLDPPAAQKAQVVAAALQSVAGSVSAASDACDASQVTSAALQIASILALSVPAPGAPGGGGGAAAADALNGTQNTLVQAMTAAGRSAGGDPDVMNPMLAAGAALSAAADLSPSAGAALLDLFDSTLSADAEAGRGLGPAQLAEFASALAEGLSAAAAAPPPSAAASRRRRLLTDSAVMTPGAVYAALASGADGLSSALLAGAALDAAAAAAGGADVCVAAALLNAAAVDGAQVALNCAGIAAAAKITMPANFSGPCLADAACAAAAPIALQAAYFSPDSPTGTPAAIMAVLESYPSAVGINRVARAVTLVTGVIEVSSSYTAGASPARLCPSGAAGCAASLSLPLSVAFVPPSANASLLIACVRLAAPPGDTSGEALASSDDSADVVAAGVSGNSVVCKTAEQGMYAAFQYYDPSAAPERSSPPPSASPAASPPAASPSPSPAAAGGNDTATASPSPSPAASPGAASPSPSPAASPEVEAPATFSEAAVDGNVSKPFTFTFALSWQDLSSNATQLADFKLDLRRSFILGVERGGWGVGVRTASGDLELSRVTVTSVREGSVVAVVSFLLPAGATDAQAAELVTLVTSNPQALLAGSPLAVNVLSAEPAPAASGGGGGLRGSAVAGIVVGSVVGAAALAGCAMIVLARARRTVGAGGKASGAGAVTPSGPSRAGASVAAVQSDGRPGSAGGVREQACIQERWQPLG</sequence>